<dbReference type="InterPro" id="IPR008271">
    <property type="entry name" value="Ser/Thr_kinase_AS"/>
</dbReference>
<dbReference type="AlphaFoldDB" id="A0A075B1L5"/>
<dbReference type="GO" id="GO:0016236">
    <property type="term" value="P:macroautophagy"/>
    <property type="evidence" value="ECO:0007669"/>
    <property type="project" value="UniProtKB-ARBA"/>
</dbReference>
<evidence type="ECO:0000313" key="17">
    <source>
        <dbReference type="EMBL" id="EPZ36476.1"/>
    </source>
</evidence>
<organism evidence="17 18">
    <name type="scientific">Rozella allomycis (strain CSF55)</name>
    <dbReference type="NCBI Taxonomy" id="988480"/>
    <lineage>
        <taxon>Eukaryota</taxon>
        <taxon>Fungi</taxon>
        <taxon>Fungi incertae sedis</taxon>
        <taxon>Cryptomycota</taxon>
        <taxon>Cryptomycota incertae sedis</taxon>
        <taxon>Rozella</taxon>
    </lineage>
</organism>
<dbReference type="CDD" id="cd14942">
    <property type="entry name" value="TRAPPC3_bet3"/>
    <property type="match status" value="1"/>
</dbReference>
<dbReference type="Gene3D" id="3.30.1380.20">
    <property type="entry name" value="Trafficking protein particle complex subunit 3"/>
    <property type="match status" value="1"/>
</dbReference>
<protein>
    <submittedName>
        <fullName evidence="17">Protein kinase, catalytic domain-containing protein</fullName>
    </submittedName>
</protein>
<keyword evidence="12" id="KW-0931">ER-Golgi transport</keyword>
<dbReference type="OrthoDB" id="10262857at2759"/>
<feature type="domain" description="Cryptic POLO box 2 (CPB2)" evidence="16">
    <location>
        <begin position="414"/>
        <end position="518"/>
    </location>
</feature>
<dbReference type="Gene3D" id="3.30.1120.120">
    <property type="match status" value="1"/>
</dbReference>
<dbReference type="PANTHER" id="PTHR24345:SF91">
    <property type="entry name" value="SERINE_THREONINE-PROTEIN KINASE PLK4"/>
    <property type="match status" value="1"/>
</dbReference>
<evidence type="ECO:0000256" key="7">
    <source>
        <dbReference type="ARBA" id="ARBA00022679"/>
    </source>
</evidence>
<dbReference type="PROSITE" id="PS00108">
    <property type="entry name" value="PROTEIN_KINASE_ST"/>
    <property type="match status" value="1"/>
</dbReference>
<keyword evidence="7" id="KW-0808">Transferase</keyword>
<evidence type="ECO:0000256" key="12">
    <source>
        <dbReference type="ARBA" id="ARBA00022892"/>
    </source>
</evidence>
<evidence type="ECO:0000256" key="9">
    <source>
        <dbReference type="ARBA" id="ARBA00022777"/>
    </source>
</evidence>
<evidence type="ECO:0000256" key="11">
    <source>
        <dbReference type="ARBA" id="ARBA00022840"/>
    </source>
</evidence>
<reference evidence="17 18" key="1">
    <citation type="journal article" date="2013" name="Curr. Biol.">
        <title>Shared signatures of parasitism and phylogenomics unite Cryptomycota and microsporidia.</title>
        <authorList>
            <person name="James T.Y."/>
            <person name="Pelin A."/>
            <person name="Bonen L."/>
            <person name="Ahrendt S."/>
            <person name="Sain D."/>
            <person name="Corradi N."/>
            <person name="Stajich J.E."/>
        </authorList>
    </citation>
    <scope>NUCLEOTIDE SEQUENCE [LARGE SCALE GENOMIC DNA]</scope>
    <source>
        <strain evidence="17 18">CSF55</strain>
    </source>
</reference>
<dbReference type="PROSITE" id="PS51984">
    <property type="entry name" value="CPB1"/>
    <property type="match status" value="1"/>
</dbReference>
<dbReference type="EMBL" id="KE560557">
    <property type="protein sequence ID" value="EPZ36476.1"/>
    <property type="molecule type" value="Genomic_DNA"/>
</dbReference>
<dbReference type="FunFam" id="1.10.510.10:FF:000571">
    <property type="entry name" value="Maternal embryonic leucine zipper kinase"/>
    <property type="match status" value="1"/>
</dbReference>
<dbReference type="GO" id="GO:0005634">
    <property type="term" value="C:nucleus"/>
    <property type="evidence" value="ECO:0007669"/>
    <property type="project" value="TreeGrafter"/>
</dbReference>
<dbReference type="SMART" id="SM00220">
    <property type="entry name" value="S_TKc"/>
    <property type="match status" value="1"/>
</dbReference>
<dbReference type="InterPro" id="IPR033699">
    <property type="entry name" value="POLO_box_Plk4_1"/>
</dbReference>
<dbReference type="HOGENOM" id="CLU_350604_0_0_1"/>
<dbReference type="Gene3D" id="3.30.1120.130">
    <property type="match status" value="1"/>
</dbReference>
<dbReference type="Proteomes" id="UP000030755">
    <property type="component" value="Unassembled WGS sequence"/>
</dbReference>
<dbReference type="InterPro" id="IPR024096">
    <property type="entry name" value="NO_sig/Golgi_transp_ligand-bd"/>
</dbReference>
<dbReference type="Gene3D" id="1.10.510.10">
    <property type="entry name" value="Transferase(Phosphotransferase) domain 1"/>
    <property type="match status" value="1"/>
</dbReference>
<keyword evidence="18" id="KW-1185">Reference proteome</keyword>
<dbReference type="InterPro" id="IPR000719">
    <property type="entry name" value="Prot_kinase_dom"/>
</dbReference>
<comment type="similarity">
    <text evidence="4">Belongs to the TRAPP small subunits family. BET3 subfamily.</text>
</comment>
<evidence type="ECO:0000259" key="15">
    <source>
        <dbReference type="PROSITE" id="PS51984"/>
    </source>
</evidence>
<dbReference type="STRING" id="988480.A0A075B1L5"/>
<dbReference type="InterPro" id="IPR033698">
    <property type="entry name" value="POLO_box_Plk4_2"/>
</dbReference>
<evidence type="ECO:0000256" key="3">
    <source>
        <dbReference type="ARBA" id="ARBA00004496"/>
    </source>
</evidence>
<accession>A0A075B1L5</accession>
<keyword evidence="11" id="KW-0067">ATP-binding</keyword>
<name>A0A075B1L5_ROZAC</name>
<keyword evidence="5" id="KW-0813">Transport</keyword>
<dbReference type="SUPFAM" id="SSF111126">
    <property type="entry name" value="Ligand-binding domain in the NO signalling and Golgi transport"/>
    <property type="match status" value="1"/>
</dbReference>
<dbReference type="GO" id="GO:0004674">
    <property type="term" value="F:protein serine/threonine kinase activity"/>
    <property type="evidence" value="ECO:0007669"/>
    <property type="project" value="UniProtKB-KW"/>
</dbReference>
<dbReference type="InterPro" id="IPR007194">
    <property type="entry name" value="TRAPP_component"/>
</dbReference>
<dbReference type="Pfam" id="PF18409">
    <property type="entry name" value="Plk4_PB2"/>
    <property type="match status" value="1"/>
</dbReference>
<keyword evidence="10" id="KW-0256">Endoplasmic reticulum</keyword>
<feature type="domain" description="Cryptic POLO box 1 (CPB1)" evidence="15">
    <location>
        <begin position="305"/>
        <end position="413"/>
    </location>
</feature>
<evidence type="ECO:0000313" key="18">
    <source>
        <dbReference type="Proteomes" id="UP000030755"/>
    </source>
</evidence>
<dbReference type="GO" id="GO:0005783">
    <property type="term" value="C:endoplasmic reticulum"/>
    <property type="evidence" value="ECO:0007669"/>
    <property type="project" value="UniProtKB-SubCell"/>
</dbReference>
<dbReference type="GO" id="GO:0048193">
    <property type="term" value="P:Golgi vesicle transport"/>
    <property type="evidence" value="ECO:0007669"/>
    <property type="project" value="InterPro"/>
</dbReference>
<keyword evidence="8" id="KW-0547">Nucleotide-binding</keyword>
<evidence type="ECO:0000256" key="10">
    <source>
        <dbReference type="ARBA" id="ARBA00022824"/>
    </source>
</evidence>
<keyword evidence="13" id="KW-0333">Golgi apparatus</keyword>
<feature type="domain" description="Protein kinase" evidence="14">
    <location>
        <begin position="27"/>
        <end position="284"/>
    </location>
</feature>
<dbReference type="InterPro" id="IPR011009">
    <property type="entry name" value="Kinase-like_dom_sf"/>
</dbReference>
<keyword evidence="9 17" id="KW-0418">Kinase</keyword>
<evidence type="ECO:0000259" key="14">
    <source>
        <dbReference type="PROSITE" id="PS50011"/>
    </source>
</evidence>
<dbReference type="Pfam" id="PF04051">
    <property type="entry name" value="TRAPP"/>
    <property type="match status" value="1"/>
</dbReference>
<dbReference type="InterPro" id="IPR016721">
    <property type="entry name" value="Bet3"/>
</dbReference>
<dbReference type="PANTHER" id="PTHR24345">
    <property type="entry name" value="SERINE/THREONINE-PROTEIN KINASE PLK"/>
    <property type="match status" value="1"/>
</dbReference>
<dbReference type="InterPro" id="IPR047108">
    <property type="entry name" value="Plk4-like_POLO_box_2_sf"/>
</dbReference>
<comment type="subcellular location">
    <subcellularLocation>
        <location evidence="3">Cytoplasm</location>
    </subcellularLocation>
    <subcellularLocation>
        <location evidence="2">Endoplasmic reticulum</location>
    </subcellularLocation>
    <subcellularLocation>
        <location evidence="1">Golgi apparatus</location>
        <location evidence="1">cis-Golgi network</location>
    </subcellularLocation>
</comment>
<dbReference type="GO" id="GO:0005794">
    <property type="term" value="C:Golgi apparatus"/>
    <property type="evidence" value="ECO:0007669"/>
    <property type="project" value="UniProtKB-SubCell"/>
</dbReference>
<evidence type="ECO:0000259" key="16">
    <source>
        <dbReference type="PROSITE" id="PS51985"/>
    </source>
</evidence>
<evidence type="ECO:0000256" key="5">
    <source>
        <dbReference type="ARBA" id="ARBA00022448"/>
    </source>
</evidence>
<gene>
    <name evidence="17" type="ORF">O9G_005537</name>
</gene>
<dbReference type="GO" id="GO:0030008">
    <property type="term" value="C:TRAPP complex"/>
    <property type="evidence" value="ECO:0007669"/>
    <property type="project" value="InterPro"/>
</dbReference>
<proteinExistence type="inferred from homology"/>
<dbReference type="InterPro" id="IPR046437">
    <property type="entry name" value="Ser_Thr-PK_POLO_box_1_sf"/>
</dbReference>
<evidence type="ECO:0000256" key="4">
    <source>
        <dbReference type="ARBA" id="ARBA00006218"/>
    </source>
</evidence>
<evidence type="ECO:0000256" key="2">
    <source>
        <dbReference type="ARBA" id="ARBA00004240"/>
    </source>
</evidence>
<evidence type="ECO:0000256" key="13">
    <source>
        <dbReference type="ARBA" id="ARBA00023034"/>
    </source>
</evidence>
<keyword evidence="6" id="KW-0723">Serine/threonine-protein kinase</keyword>
<evidence type="ECO:0000256" key="8">
    <source>
        <dbReference type="ARBA" id="ARBA00022741"/>
    </source>
</evidence>
<evidence type="ECO:0000256" key="1">
    <source>
        <dbReference type="ARBA" id="ARBA00004222"/>
    </source>
</evidence>
<dbReference type="Pfam" id="PF00069">
    <property type="entry name" value="Pkinase"/>
    <property type="match status" value="1"/>
</dbReference>
<evidence type="ECO:0000256" key="6">
    <source>
        <dbReference type="ARBA" id="ARBA00022527"/>
    </source>
</evidence>
<dbReference type="FunFam" id="3.30.1380.20:FF:000001">
    <property type="entry name" value="Trafficking protein particle complex subunit BET3"/>
    <property type="match status" value="1"/>
</dbReference>
<sequence length="803" mass="91985">MQDIIANEEHIRFDFEPFVKEQLGLSIGENARKRKGAFGNVYEAEALVKRFRVKQGDQVAIKVISLVPPYASLLERVKNEIRIMSQLSHPNVLAILDYYEDDNNVYIVMEKCSKGELFAHMRRLKRPLKEDEAVEVFRQVALGVQYLHSKNIIHRDLKCSNILLNENMQAKIADFGLAVIVKDDCEQKTMCGTLSYISPEIVTRKPYGIATDIWSLGCILYTLVAGCPPFHSDPNKKDLSKIAAADFKVPSYFSPQLTDLVQKLLKKNPIDRLKIHQVLEHPFLAKKLPPKPKPVSDLFEIYSRKQTECSNLIDTRRLKATIQESNKAVFQIFSSGLVKAHIKNDNFSMIISADGLLIYQCKRDITIPSNADSNYLIGHPELVLDYFTFHQAPPHILSRYQYINKFVQCVRSKTPQVILYEEEAKITLMENNPIPDLEVSYYDKSCRIRVSNTSQKIVLKLRNLSDTFPLPLKEIPIQLKPYLNYLEQSFLKICKVDLSQAQQFPIVIQRHLNPAMSPTMARTNMLSNELGLQSFVFARSFTSLFQRPIEKCGFFNDLGWIFSFKDRDLYVLLFRQGDAICASMQYIHYKTSTDNTFKEYALNMHEICMQQSSGSATMTRQYKSMGEDIWKNKTEKINADLFALTYGSFISELVKDYEDYNEVNKQLDQIGYNIGVRLIEEFLAKTSLSRCTDFKDTVEIISKVGFKMFLNVAPNVNQVDSEGKEFSLVFEENPLTEFVELPDNAKDLKYCGILCGVIRGALEMVQLQVECQVVSCVTKGDENTEIRIKFIKIMEDEVPAGES</sequence>
<dbReference type="PROSITE" id="PS51985">
    <property type="entry name" value="CPB2"/>
    <property type="match status" value="1"/>
</dbReference>
<dbReference type="SUPFAM" id="SSF56112">
    <property type="entry name" value="Protein kinase-like (PK-like)"/>
    <property type="match status" value="1"/>
</dbReference>
<dbReference type="GO" id="GO:0005524">
    <property type="term" value="F:ATP binding"/>
    <property type="evidence" value="ECO:0007669"/>
    <property type="project" value="UniProtKB-KW"/>
</dbReference>
<dbReference type="PROSITE" id="PS50011">
    <property type="entry name" value="PROTEIN_KINASE_DOM"/>
    <property type="match status" value="1"/>
</dbReference>